<evidence type="ECO:0008006" key="6">
    <source>
        <dbReference type="Google" id="ProtNLM"/>
    </source>
</evidence>
<feature type="transmembrane region" description="Helical" evidence="1">
    <location>
        <begin position="376"/>
        <end position="393"/>
    </location>
</feature>
<dbReference type="AlphaFoldDB" id="A0A518RK71"/>
<dbReference type="EMBL" id="CP042239">
    <property type="protein sequence ID" value="QDX27830.1"/>
    <property type="molecule type" value="Genomic_DNA"/>
</dbReference>
<dbReference type="RefSeq" id="WP_145849304.1">
    <property type="nucleotide sequence ID" value="NZ_CP042239.1"/>
</dbReference>
<reference evidence="4 5" key="1">
    <citation type="submission" date="2019-07" db="EMBL/GenBank/DDBJ databases">
        <title>Sphingomonas alkalisoli sp. nov., isolated from rhizosphere soil of Suaedae salsa.</title>
        <authorList>
            <person name="Zhang H."/>
            <person name="Xu L."/>
            <person name="Zhang J.-X."/>
            <person name="Sun J.-Q."/>
        </authorList>
    </citation>
    <scope>NUCLEOTIDE SEQUENCE [LARGE SCALE GENOMIC DNA]</scope>
    <source>
        <strain evidence="4 5">XS-10</strain>
    </source>
</reference>
<organism evidence="4 5">
    <name type="scientific">Sphingomonas suaedae</name>
    <dbReference type="NCBI Taxonomy" id="2599297"/>
    <lineage>
        <taxon>Bacteria</taxon>
        <taxon>Pseudomonadati</taxon>
        <taxon>Pseudomonadota</taxon>
        <taxon>Alphaproteobacteria</taxon>
        <taxon>Sphingomonadales</taxon>
        <taxon>Sphingomonadaceae</taxon>
        <taxon>Sphingomonas</taxon>
    </lineage>
</organism>
<keyword evidence="5" id="KW-1185">Reference proteome</keyword>
<keyword evidence="1" id="KW-1133">Transmembrane helix</keyword>
<evidence type="ECO:0000313" key="4">
    <source>
        <dbReference type="EMBL" id="QDX27830.1"/>
    </source>
</evidence>
<evidence type="ECO:0000259" key="3">
    <source>
        <dbReference type="Pfam" id="PF25853"/>
    </source>
</evidence>
<dbReference type="Proteomes" id="UP000318055">
    <property type="component" value="Chromosome"/>
</dbReference>
<sequence>MLTLIAAQRVPMRAAPTYLPLILLPLALFGIFFHWQILDVTNIGWLLRGSDNGENALGLHAWLHDPSPGFLRTALLGAPEGTGLLFTDSNPLLAVLAFPLRGILPADTQLIGWWILACLFLQVLFAWLLLRRHAPNGLALWCGVLLLAALPTLFNRFVHVNLMAHWLILWALWRFDDPERSASNRGWAALIAITALIHSYLLVMVGAIWASAMLERLWKDRAAAPRLIVQGLAMIAMVAAIAWSLGVFEPHRPSGNYGAFAMPLDALWNPGVDTYSTFLPAIEQRPGRGFEGFQYLGLGLLILLPGAAIAVRRLPRPAPDASGSLARYSWLLPALIVLTLLAISTYPDFAGRMLPRWQLPQDVADALDAVRASGRLFWPVAYVAVLAALRIAFRLPERMAGLALLAVTMVQIADLAPMARAIRSQTIEAGIAPRYLRTPAPEWDRLIERAHGIAFIPAEVTKDLGLFQEIAWRAAKAQVAVRSVYVARASPQSAARQEQETARFRAGEIVPGRLYILIDGEPIPPPLIDKVRPLDGITIAFEPVVNPSSSPR</sequence>
<dbReference type="Pfam" id="PF19830">
    <property type="entry name" value="DUF6311"/>
    <property type="match status" value="1"/>
</dbReference>
<feature type="transmembrane region" description="Helical" evidence="1">
    <location>
        <begin position="111"/>
        <end position="130"/>
    </location>
</feature>
<protein>
    <recommendedName>
        <fullName evidence="6">Glycosyltransferase RgtA/B/C/D-like domain-containing protein</fullName>
    </recommendedName>
</protein>
<name>A0A518RK71_9SPHN</name>
<feature type="transmembrane region" description="Helical" evidence="1">
    <location>
        <begin position="137"/>
        <end position="154"/>
    </location>
</feature>
<dbReference type="InterPro" id="IPR046278">
    <property type="entry name" value="DUF6311"/>
</dbReference>
<gene>
    <name evidence="4" type="ORF">FPZ54_18650</name>
</gene>
<evidence type="ECO:0000256" key="1">
    <source>
        <dbReference type="SAM" id="Phobius"/>
    </source>
</evidence>
<evidence type="ECO:0000313" key="5">
    <source>
        <dbReference type="Proteomes" id="UP000318055"/>
    </source>
</evidence>
<accession>A0A518RK71</accession>
<dbReference type="InterPro" id="IPR058671">
    <property type="entry name" value="DUF6311_C"/>
</dbReference>
<dbReference type="KEGG" id="ssua:FPZ54_18650"/>
<dbReference type="OrthoDB" id="1814621at2"/>
<dbReference type="Pfam" id="PF25853">
    <property type="entry name" value="DUF6311_C"/>
    <property type="match status" value="1"/>
</dbReference>
<feature type="domain" description="DUF6311" evidence="3">
    <location>
        <begin position="442"/>
        <end position="539"/>
    </location>
</feature>
<evidence type="ECO:0000259" key="2">
    <source>
        <dbReference type="Pfam" id="PF19830"/>
    </source>
</evidence>
<feature type="domain" description="DUF6311" evidence="2">
    <location>
        <begin position="23"/>
        <end position="415"/>
    </location>
</feature>
<keyword evidence="1" id="KW-0472">Membrane</keyword>
<feature type="transmembrane region" description="Helical" evidence="1">
    <location>
        <begin position="18"/>
        <end position="38"/>
    </location>
</feature>
<feature type="transmembrane region" description="Helical" evidence="1">
    <location>
        <begin position="187"/>
        <end position="212"/>
    </location>
</feature>
<proteinExistence type="predicted"/>
<feature type="transmembrane region" description="Helical" evidence="1">
    <location>
        <begin position="330"/>
        <end position="349"/>
    </location>
</feature>
<feature type="transmembrane region" description="Helical" evidence="1">
    <location>
        <begin position="227"/>
        <end position="248"/>
    </location>
</feature>
<feature type="transmembrane region" description="Helical" evidence="1">
    <location>
        <begin position="292"/>
        <end position="310"/>
    </location>
</feature>
<feature type="transmembrane region" description="Helical" evidence="1">
    <location>
        <begin position="399"/>
        <end position="416"/>
    </location>
</feature>
<keyword evidence="1" id="KW-0812">Transmembrane</keyword>